<keyword evidence="4" id="KW-1185">Reference proteome</keyword>
<dbReference type="InterPro" id="IPR024775">
    <property type="entry name" value="DinB-like"/>
</dbReference>
<protein>
    <submittedName>
        <fullName evidence="3">DinB family protein</fullName>
    </submittedName>
</protein>
<proteinExistence type="predicted"/>
<feature type="region of interest" description="Disordered" evidence="1">
    <location>
        <begin position="65"/>
        <end position="84"/>
    </location>
</feature>
<name>A0ABV6P2I7_9ACTN</name>
<dbReference type="RefSeq" id="WP_377342534.1">
    <property type="nucleotide sequence ID" value="NZ_JBHLUE010000020.1"/>
</dbReference>
<dbReference type="EMBL" id="JBHLUE010000020">
    <property type="protein sequence ID" value="MFC0567245.1"/>
    <property type="molecule type" value="Genomic_DNA"/>
</dbReference>
<gene>
    <name evidence="3" type="ORF">ACFFHU_24285</name>
</gene>
<feature type="domain" description="DinB-like" evidence="2">
    <location>
        <begin position="45"/>
        <end position="193"/>
    </location>
</feature>
<dbReference type="InterPro" id="IPR034660">
    <property type="entry name" value="DinB/YfiT-like"/>
</dbReference>
<accession>A0ABV6P2I7</accession>
<dbReference type="Gene3D" id="1.20.120.450">
    <property type="entry name" value="dinb family like domain"/>
    <property type="match status" value="1"/>
</dbReference>
<organism evidence="3 4">
    <name type="scientific">Plantactinospora siamensis</name>
    <dbReference type="NCBI Taxonomy" id="555372"/>
    <lineage>
        <taxon>Bacteria</taxon>
        <taxon>Bacillati</taxon>
        <taxon>Actinomycetota</taxon>
        <taxon>Actinomycetes</taxon>
        <taxon>Micromonosporales</taxon>
        <taxon>Micromonosporaceae</taxon>
        <taxon>Plantactinospora</taxon>
    </lineage>
</organism>
<evidence type="ECO:0000313" key="4">
    <source>
        <dbReference type="Proteomes" id="UP001589894"/>
    </source>
</evidence>
<dbReference type="Pfam" id="PF12867">
    <property type="entry name" value="DinB_2"/>
    <property type="match status" value="1"/>
</dbReference>
<comment type="caution">
    <text evidence="3">The sequence shown here is derived from an EMBL/GenBank/DDBJ whole genome shotgun (WGS) entry which is preliminary data.</text>
</comment>
<feature type="compositionally biased region" description="Basic and acidic residues" evidence="1">
    <location>
        <begin position="72"/>
        <end position="81"/>
    </location>
</feature>
<evidence type="ECO:0000256" key="1">
    <source>
        <dbReference type="SAM" id="MobiDB-lite"/>
    </source>
</evidence>
<dbReference type="Proteomes" id="UP001589894">
    <property type="component" value="Unassembled WGS sequence"/>
</dbReference>
<dbReference type="SUPFAM" id="SSF109854">
    <property type="entry name" value="DinB/YfiT-like putative metalloenzymes"/>
    <property type="match status" value="1"/>
</dbReference>
<sequence length="203" mass="22092">MLAYDRPPGLAVRRRAAPRRPPEVRPLSHTWSRLLVEQLDFYWQAHLWPRLTGLTDSEYAWEPAPRSASVRRGPDGTHALEEAPPGGVPTIAWRLAHIGAHNLATRAATFFGENPSGADMFDPRHVPVLPGGAAGALDLLESSFRRWQGGVAGLDDARLAAPVGPLGGPYADEPMAALVLHVARETMHHGGEICLLRDLYAAR</sequence>
<evidence type="ECO:0000259" key="2">
    <source>
        <dbReference type="Pfam" id="PF12867"/>
    </source>
</evidence>
<evidence type="ECO:0000313" key="3">
    <source>
        <dbReference type="EMBL" id="MFC0567245.1"/>
    </source>
</evidence>
<reference evidence="3 4" key="1">
    <citation type="submission" date="2024-09" db="EMBL/GenBank/DDBJ databases">
        <authorList>
            <person name="Sun Q."/>
            <person name="Mori K."/>
        </authorList>
    </citation>
    <scope>NUCLEOTIDE SEQUENCE [LARGE SCALE GENOMIC DNA]</scope>
    <source>
        <strain evidence="3 4">TBRC 2205</strain>
    </source>
</reference>